<proteinExistence type="predicted"/>
<dbReference type="EMBL" id="LR798310">
    <property type="protein sequence ID" value="CAB5222563.1"/>
    <property type="molecule type" value="Genomic_DNA"/>
</dbReference>
<organism evidence="1">
    <name type="scientific">uncultured Caudovirales phage</name>
    <dbReference type="NCBI Taxonomy" id="2100421"/>
    <lineage>
        <taxon>Viruses</taxon>
        <taxon>Duplodnaviria</taxon>
        <taxon>Heunggongvirae</taxon>
        <taxon>Uroviricota</taxon>
        <taxon>Caudoviricetes</taxon>
        <taxon>Peduoviridae</taxon>
        <taxon>Maltschvirus</taxon>
        <taxon>Maltschvirus maltsch</taxon>
    </lineage>
</organism>
<reference evidence="1" key="1">
    <citation type="submission" date="2020-05" db="EMBL/GenBank/DDBJ databases">
        <authorList>
            <person name="Chiriac C."/>
            <person name="Salcher M."/>
            <person name="Ghai R."/>
            <person name="Kavagutti S V."/>
        </authorList>
    </citation>
    <scope>NUCLEOTIDE SEQUENCE</scope>
</reference>
<dbReference type="InterPro" id="IPR043876">
    <property type="entry name" value="DUF5856"/>
</dbReference>
<accession>A0A6J7X5I4</accession>
<dbReference type="Pfam" id="PF19174">
    <property type="entry name" value="DUF5856"/>
    <property type="match status" value="1"/>
</dbReference>
<evidence type="ECO:0000313" key="1">
    <source>
        <dbReference type="EMBL" id="CAB5222563.1"/>
    </source>
</evidence>
<gene>
    <name evidence="1" type="ORF">UFOVP367_24</name>
</gene>
<protein>
    <submittedName>
        <fullName evidence="1">Uncharacterized protein</fullName>
    </submittedName>
</protein>
<name>A0A6J7X5I4_9CAUD</name>
<sequence length="134" mass="15243">MKKIYSIHEAEVVLPSVTVGEFFLKLLHAATNGHLLHLQTKSYSEHKALQGYYEKLPDAVDTIIEQYQGAYQKIVEYPNMYEPPKADALQEVTSIRDFIVANRSVIGDYTSLQNEVDALLSIVESTMYKLTFLD</sequence>